<dbReference type="WBParaSite" id="GPUH_0001861901-mRNA-1">
    <property type="protein sequence ID" value="GPUH_0001861901-mRNA-1"/>
    <property type="gene ID" value="GPUH_0001861901"/>
</dbReference>
<feature type="region of interest" description="Disordered" evidence="1">
    <location>
        <begin position="91"/>
        <end position="111"/>
    </location>
</feature>
<reference evidence="4" key="1">
    <citation type="submission" date="2016-06" db="UniProtKB">
        <authorList>
            <consortium name="WormBaseParasite"/>
        </authorList>
    </citation>
    <scope>IDENTIFICATION</scope>
</reference>
<organism evidence="4">
    <name type="scientific">Gongylonema pulchrum</name>
    <dbReference type="NCBI Taxonomy" id="637853"/>
    <lineage>
        <taxon>Eukaryota</taxon>
        <taxon>Metazoa</taxon>
        <taxon>Ecdysozoa</taxon>
        <taxon>Nematoda</taxon>
        <taxon>Chromadorea</taxon>
        <taxon>Rhabditida</taxon>
        <taxon>Spirurina</taxon>
        <taxon>Spiruromorpha</taxon>
        <taxon>Spiruroidea</taxon>
        <taxon>Gongylonematidae</taxon>
        <taxon>Gongylonema</taxon>
    </lineage>
</organism>
<protein>
    <submittedName>
        <fullName evidence="4">Cadherin domain-containing protein</fullName>
    </submittedName>
</protein>
<evidence type="ECO:0000313" key="3">
    <source>
        <dbReference type="Proteomes" id="UP000271098"/>
    </source>
</evidence>
<feature type="compositionally biased region" description="Basic and acidic residues" evidence="1">
    <location>
        <begin position="34"/>
        <end position="43"/>
    </location>
</feature>
<evidence type="ECO:0000313" key="4">
    <source>
        <dbReference type="WBParaSite" id="GPUH_0001861901-mRNA-1"/>
    </source>
</evidence>
<evidence type="ECO:0000256" key="1">
    <source>
        <dbReference type="SAM" id="MobiDB-lite"/>
    </source>
</evidence>
<reference evidence="2 3" key="2">
    <citation type="submission" date="2018-11" db="EMBL/GenBank/DDBJ databases">
        <authorList>
            <consortium name="Pathogen Informatics"/>
        </authorList>
    </citation>
    <scope>NUCLEOTIDE SEQUENCE [LARGE SCALE GENOMIC DNA]</scope>
</reference>
<feature type="region of interest" description="Disordered" evidence="1">
    <location>
        <begin position="135"/>
        <end position="157"/>
    </location>
</feature>
<feature type="region of interest" description="Disordered" evidence="1">
    <location>
        <begin position="33"/>
        <end position="57"/>
    </location>
</feature>
<dbReference type="Proteomes" id="UP000271098">
    <property type="component" value="Unassembled WGS sequence"/>
</dbReference>
<evidence type="ECO:0000313" key="2">
    <source>
        <dbReference type="EMBL" id="VDN32085.1"/>
    </source>
</evidence>
<dbReference type="AlphaFoldDB" id="A0A183ECA3"/>
<name>A0A183ECA3_9BILA</name>
<gene>
    <name evidence="2" type="ORF">GPUH_LOCUS18594</name>
</gene>
<proteinExistence type="predicted"/>
<sequence length="157" mass="17090">MGQYLSYRCDEMRYGCTVLQVDISSGEYVLSASKETDGPDEFKLNGTGAETVRNGSASDWSKKLLDGGPFEAEKSSANTWILSGSRDSFSAERELPSEADNDNGSASDWSKKLLDGEPFEAEKSSANTWILSGSRDSFSAERELPSEADNDVSKLFS</sequence>
<dbReference type="EMBL" id="UYRT01087041">
    <property type="protein sequence ID" value="VDN32085.1"/>
    <property type="molecule type" value="Genomic_DNA"/>
</dbReference>
<accession>A0A183ECA3</accession>
<keyword evidence="3" id="KW-1185">Reference proteome</keyword>